<gene>
    <name evidence="4" type="ORF">METZ01_LOCUS170951</name>
</gene>
<dbReference type="EMBL" id="UINC01031674">
    <property type="protein sequence ID" value="SVB18097.1"/>
    <property type="molecule type" value="Genomic_DNA"/>
</dbReference>
<sequence>MKLVFFNDYKLGILTKDESRVIDMTLALEEIPRVGPGDYMCRLIEKWNGYKVRLERAIPDLPGIPVSDVQLRAPIPKPGKILCMAANYLENGTLKEPRPINGFLKNPSAVIGNGDTIELPPVDVDIFHHEAELGLVIGKKAKNITEEDAFKHVFGYTNFIDVSARGVGPAGSDTFLPGKSYHTFAPMGPYLVTADEVPDPQDTNIKLWVNGGLNQDYSTSDMGHSIPKTLAWLSTI</sequence>
<accession>A0A382BY15</accession>
<dbReference type="PANTHER" id="PTHR42796:SF4">
    <property type="entry name" value="FUMARYLACETOACETATE HYDROLASE DOMAIN-CONTAINING PROTEIN 2A"/>
    <property type="match status" value="1"/>
</dbReference>
<name>A0A382BY15_9ZZZZ</name>
<dbReference type="Pfam" id="PF01557">
    <property type="entry name" value="FAA_hydrolase"/>
    <property type="match status" value="1"/>
</dbReference>
<feature type="non-terminal residue" evidence="4">
    <location>
        <position position="236"/>
    </location>
</feature>
<keyword evidence="2" id="KW-0479">Metal-binding</keyword>
<dbReference type="AlphaFoldDB" id="A0A382BY15"/>
<dbReference type="InterPro" id="IPR011234">
    <property type="entry name" value="Fumarylacetoacetase-like_C"/>
</dbReference>
<evidence type="ECO:0000256" key="1">
    <source>
        <dbReference type="ARBA" id="ARBA00010211"/>
    </source>
</evidence>
<dbReference type="PANTHER" id="PTHR42796">
    <property type="entry name" value="FUMARYLACETOACETATE HYDROLASE DOMAIN-CONTAINING PROTEIN 2A-RELATED"/>
    <property type="match status" value="1"/>
</dbReference>
<dbReference type="GO" id="GO:0046872">
    <property type="term" value="F:metal ion binding"/>
    <property type="evidence" value="ECO:0007669"/>
    <property type="project" value="UniProtKB-KW"/>
</dbReference>
<dbReference type="InterPro" id="IPR036663">
    <property type="entry name" value="Fumarylacetoacetase_C_sf"/>
</dbReference>
<dbReference type="GO" id="GO:0003824">
    <property type="term" value="F:catalytic activity"/>
    <property type="evidence" value="ECO:0007669"/>
    <property type="project" value="InterPro"/>
</dbReference>
<dbReference type="InterPro" id="IPR051121">
    <property type="entry name" value="FAH"/>
</dbReference>
<protein>
    <recommendedName>
        <fullName evidence="3">Fumarylacetoacetase-like C-terminal domain-containing protein</fullName>
    </recommendedName>
</protein>
<reference evidence="4" key="1">
    <citation type="submission" date="2018-05" db="EMBL/GenBank/DDBJ databases">
        <authorList>
            <person name="Lanie J.A."/>
            <person name="Ng W.-L."/>
            <person name="Kazmierczak K.M."/>
            <person name="Andrzejewski T.M."/>
            <person name="Davidsen T.M."/>
            <person name="Wayne K.J."/>
            <person name="Tettelin H."/>
            <person name="Glass J.I."/>
            <person name="Rusch D."/>
            <person name="Podicherti R."/>
            <person name="Tsui H.-C.T."/>
            <person name="Winkler M.E."/>
        </authorList>
    </citation>
    <scope>NUCLEOTIDE SEQUENCE</scope>
</reference>
<evidence type="ECO:0000259" key="3">
    <source>
        <dbReference type="Pfam" id="PF01557"/>
    </source>
</evidence>
<evidence type="ECO:0000313" key="4">
    <source>
        <dbReference type="EMBL" id="SVB18097.1"/>
    </source>
</evidence>
<organism evidence="4">
    <name type="scientific">marine metagenome</name>
    <dbReference type="NCBI Taxonomy" id="408172"/>
    <lineage>
        <taxon>unclassified sequences</taxon>
        <taxon>metagenomes</taxon>
        <taxon>ecological metagenomes</taxon>
    </lineage>
</organism>
<dbReference type="Gene3D" id="3.90.850.10">
    <property type="entry name" value="Fumarylacetoacetase-like, C-terminal domain"/>
    <property type="match status" value="1"/>
</dbReference>
<evidence type="ECO:0000256" key="2">
    <source>
        <dbReference type="ARBA" id="ARBA00022723"/>
    </source>
</evidence>
<proteinExistence type="inferred from homology"/>
<feature type="domain" description="Fumarylacetoacetase-like C-terminal" evidence="3">
    <location>
        <begin position="81"/>
        <end position="235"/>
    </location>
</feature>
<comment type="similarity">
    <text evidence="1">Belongs to the FAH family.</text>
</comment>
<dbReference type="SUPFAM" id="SSF56529">
    <property type="entry name" value="FAH"/>
    <property type="match status" value="1"/>
</dbReference>
<dbReference type="GO" id="GO:0044281">
    <property type="term" value="P:small molecule metabolic process"/>
    <property type="evidence" value="ECO:0007669"/>
    <property type="project" value="UniProtKB-ARBA"/>
</dbReference>